<evidence type="ECO:0008006" key="5">
    <source>
        <dbReference type="Google" id="ProtNLM"/>
    </source>
</evidence>
<evidence type="ECO:0000313" key="3">
    <source>
        <dbReference type="EMBL" id="TWD16540.1"/>
    </source>
</evidence>
<keyword evidence="2" id="KW-0472">Membrane</keyword>
<name>A0A560WG76_9MICO</name>
<feature type="transmembrane region" description="Helical" evidence="2">
    <location>
        <begin position="355"/>
        <end position="374"/>
    </location>
</feature>
<feature type="transmembrane region" description="Helical" evidence="2">
    <location>
        <begin position="386"/>
        <end position="408"/>
    </location>
</feature>
<evidence type="ECO:0000256" key="1">
    <source>
        <dbReference type="SAM" id="MobiDB-lite"/>
    </source>
</evidence>
<feature type="transmembrane region" description="Helical" evidence="2">
    <location>
        <begin position="283"/>
        <end position="307"/>
    </location>
</feature>
<feature type="transmembrane region" description="Helical" evidence="2">
    <location>
        <begin position="124"/>
        <end position="146"/>
    </location>
</feature>
<evidence type="ECO:0000256" key="2">
    <source>
        <dbReference type="SAM" id="Phobius"/>
    </source>
</evidence>
<feature type="transmembrane region" description="Helical" evidence="2">
    <location>
        <begin position="158"/>
        <end position="185"/>
    </location>
</feature>
<feature type="transmembrane region" description="Helical" evidence="2">
    <location>
        <begin position="197"/>
        <end position="221"/>
    </location>
</feature>
<protein>
    <recommendedName>
        <fullName evidence="5">Alpha-1,2-mannosyltransferase</fullName>
    </recommendedName>
</protein>
<dbReference type="AlphaFoldDB" id="A0A560WG76"/>
<comment type="caution">
    <text evidence="3">The sequence shown here is derived from an EMBL/GenBank/DDBJ whole genome shotgun (WGS) entry which is preliminary data.</text>
</comment>
<sequence length="467" mass="48035">MPQDVLPARVSAVIGGVRGRHASARSGGLAHLLALIAGLSALPMVAAVARQGHCVAKGWNGDEQFWRGCFSDLPAQHQIAGLDRGLGGWIAGDLGLEQLPLLSGAMALVAELVPDGGWLDSSRWYLALWAVIVAALVASGVVAIGLTRPDRLDLATQAALSPVYVVAALLSADMLVVALVLWSMWAWSARRAGLTGVLLGLAMLGHAWVWGVALALVGAALARERRAELARALGTALAVVAGAGAVLLALTPSLVTAPVRAWWAMGSGYGSPWHVPALLGSALPAWSTTTLTALGALAAAILGLALLRRPGRVPSWAQLAAVVVPVLAITGKATPVQAALWVVPLAILAGVSWRTHLLVVAVEAVHASALWLYIGGLTDADKGLPAQWYAVVILARVVAWGLLLWSLWATPEETAVEGEGGVSGSSSTPRISGAAAAPATLDRLPASSTPVPAAGQRRINPPVTERP</sequence>
<dbReference type="EMBL" id="VIUW01000001">
    <property type="protein sequence ID" value="TWD16540.1"/>
    <property type="molecule type" value="Genomic_DNA"/>
</dbReference>
<evidence type="ECO:0000313" key="4">
    <source>
        <dbReference type="Proteomes" id="UP000315628"/>
    </source>
</evidence>
<organism evidence="3 4">
    <name type="scientific">Marihabitans asiaticum</name>
    <dbReference type="NCBI Taxonomy" id="415218"/>
    <lineage>
        <taxon>Bacteria</taxon>
        <taxon>Bacillati</taxon>
        <taxon>Actinomycetota</taxon>
        <taxon>Actinomycetes</taxon>
        <taxon>Micrococcales</taxon>
        <taxon>Intrasporangiaceae</taxon>
        <taxon>Marihabitans</taxon>
    </lineage>
</organism>
<reference evidence="3 4" key="1">
    <citation type="submission" date="2019-06" db="EMBL/GenBank/DDBJ databases">
        <title>Sequencing the genomes of 1000 actinobacteria strains.</title>
        <authorList>
            <person name="Klenk H.-P."/>
        </authorList>
    </citation>
    <scope>NUCLEOTIDE SEQUENCE [LARGE SCALE GENOMIC DNA]</scope>
    <source>
        <strain evidence="3 4">DSM 18935</strain>
    </source>
</reference>
<gene>
    <name evidence="3" type="ORF">FB557_0063</name>
</gene>
<dbReference type="Proteomes" id="UP000315628">
    <property type="component" value="Unassembled WGS sequence"/>
</dbReference>
<accession>A0A560WG76</accession>
<feature type="region of interest" description="Disordered" evidence="1">
    <location>
        <begin position="416"/>
        <end position="467"/>
    </location>
</feature>
<feature type="transmembrane region" description="Helical" evidence="2">
    <location>
        <begin position="233"/>
        <end position="263"/>
    </location>
</feature>
<feature type="transmembrane region" description="Helical" evidence="2">
    <location>
        <begin position="28"/>
        <end position="49"/>
    </location>
</feature>
<proteinExistence type="predicted"/>
<keyword evidence="2" id="KW-1133">Transmembrane helix</keyword>
<keyword evidence="2" id="KW-0812">Transmembrane</keyword>
<keyword evidence="4" id="KW-1185">Reference proteome</keyword>
<feature type="transmembrane region" description="Helical" evidence="2">
    <location>
        <begin position="319"/>
        <end position="343"/>
    </location>
</feature>